<evidence type="ECO:0000259" key="1">
    <source>
        <dbReference type="Pfam" id="PF13635"/>
    </source>
</evidence>
<name>A0A1V1NX86_9BACT</name>
<accession>A0A1V1NX86</accession>
<dbReference type="AlphaFoldDB" id="A0A1V1NX86"/>
<organism evidence="2 3">
    <name type="scientific">Candidatus Magnetoglobus multicellularis str. Araruama</name>
    <dbReference type="NCBI Taxonomy" id="890399"/>
    <lineage>
        <taxon>Bacteria</taxon>
        <taxon>Pseudomonadati</taxon>
        <taxon>Thermodesulfobacteriota</taxon>
        <taxon>Desulfobacteria</taxon>
        <taxon>Desulfobacterales</taxon>
        <taxon>Desulfobacteraceae</taxon>
        <taxon>Candidatus Magnetoglobus</taxon>
    </lineage>
</organism>
<dbReference type="PANTHER" id="PTHR33295:SF7">
    <property type="entry name" value="ATPASE"/>
    <property type="match status" value="1"/>
</dbReference>
<proteinExistence type="predicted"/>
<evidence type="ECO:0000313" key="2">
    <source>
        <dbReference type="EMBL" id="ETR67155.1"/>
    </source>
</evidence>
<gene>
    <name evidence="2" type="ORF">OMM_11895</name>
</gene>
<dbReference type="Pfam" id="PF13635">
    <property type="entry name" value="DUF4143"/>
    <property type="match status" value="1"/>
</dbReference>
<dbReference type="Proteomes" id="UP000189670">
    <property type="component" value="Unassembled WGS sequence"/>
</dbReference>
<reference evidence="3" key="1">
    <citation type="submission" date="2012-11" db="EMBL/GenBank/DDBJ databases">
        <authorList>
            <person name="Lucero-Rivera Y.E."/>
            <person name="Tovar-Ramirez D."/>
        </authorList>
    </citation>
    <scope>NUCLEOTIDE SEQUENCE [LARGE SCALE GENOMIC DNA]</scope>
    <source>
        <strain evidence="3">Araruama</strain>
    </source>
</reference>
<dbReference type="PANTHER" id="PTHR33295">
    <property type="entry name" value="ATPASE"/>
    <property type="match status" value="1"/>
</dbReference>
<dbReference type="EMBL" id="ATBP01001531">
    <property type="protein sequence ID" value="ETR67155.1"/>
    <property type="molecule type" value="Genomic_DNA"/>
</dbReference>
<comment type="caution">
    <text evidence="2">The sequence shown here is derived from an EMBL/GenBank/DDBJ whole genome shotgun (WGS) entry which is preliminary data.</text>
</comment>
<sequence length="299" mass="34058">MCVYPFSFSEFIRFIHGHDLADFIISAPETIPTSRHLKLLEYFDIFQTIGGYPEAVKAFYNNESAREIIEEIIASLEEDFQRKEGYQPGLFGNALRGVANHIGSPSKLTHVDATKYYARQVIELMKTWHIILEVDHYSFDPNHSNFLPKRYLHDVGVANLFRTLSVPPISIIKTLDPLMRTPLGGLFENAVLINLLQGESAYKKISTWKKSQRGNIEVDFIVDAKNSSQKIPIECKATTKIQKKHIKNILHYLDATCQKFGIVISAAPLEIFKRDNDIIVLNLPIYMANAMNISKYSHA</sequence>
<protein>
    <recommendedName>
        <fullName evidence="1">DUF4143 domain-containing protein</fullName>
    </recommendedName>
</protein>
<feature type="domain" description="DUF4143" evidence="1">
    <location>
        <begin position="88"/>
        <end position="237"/>
    </location>
</feature>
<evidence type="ECO:0000313" key="3">
    <source>
        <dbReference type="Proteomes" id="UP000189670"/>
    </source>
</evidence>
<dbReference type="InterPro" id="IPR025420">
    <property type="entry name" value="DUF4143"/>
</dbReference>